<feature type="region of interest" description="Disordered" evidence="1">
    <location>
        <begin position="322"/>
        <end position="386"/>
    </location>
</feature>
<keyword evidence="3" id="KW-1185">Reference proteome</keyword>
<feature type="compositionally biased region" description="Basic and acidic residues" evidence="1">
    <location>
        <begin position="77"/>
        <end position="89"/>
    </location>
</feature>
<evidence type="ECO:0000313" key="3">
    <source>
        <dbReference type="Proteomes" id="UP001634394"/>
    </source>
</evidence>
<feature type="compositionally biased region" description="Acidic residues" evidence="1">
    <location>
        <begin position="154"/>
        <end position="169"/>
    </location>
</feature>
<feature type="region of interest" description="Disordered" evidence="1">
    <location>
        <begin position="1"/>
        <end position="207"/>
    </location>
</feature>
<gene>
    <name evidence="2" type="ORF">ACJMK2_030861</name>
</gene>
<protein>
    <submittedName>
        <fullName evidence="2">Uncharacterized protein</fullName>
    </submittedName>
</protein>
<proteinExistence type="predicted"/>
<feature type="compositionally biased region" description="Polar residues" evidence="1">
    <location>
        <begin position="62"/>
        <end position="75"/>
    </location>
</feature>
<dbReference type="AlphaFoldDB" id="A0ABD3WYF7"/>
<dbReference type="EMBL" id="JBJQND010000004">
    <property type="protein sequence ID" value="KAL3878521.1"/>
    <property type="molecule type" value="Genomic_DNA"/>
</dbReference>
<feature type="compositionally biased region" description="Acidic residues" evidence="1">
    <location>
        <begin position="1"/>
        <end position="10"/>
    </location>
</feature>
<accession>A0ABD3WYF7</accession>
<feature type="compositionally biased region" description="Basic and acidic residues" evidence="1">
    <location>
        <begin position="29"/>
        <end position="48"/>
    </location>
</feature>
<reference evidence="2 3" key="1">
    <citation type="submission" date="2024-11" db="EMBL/GenBank/DDBJ databases">
        <title>Chromosome-level genome assembly of the freshwater bivalve Anodonta woodiana.</title>
        <authorList>
            <person name="Chen X."/>
        </authorList>
    </citation>
    <scope>NUCLEOTIDE SEQUENCE [LARGE SCALE GENOMIC DNA]</scope>
    <source>
        <strain evidence="2">MN2024</strain>
        <tissue evidence="2">Gills</tissue>
    </source>
</reference>
<dbReference type="Proteomes" id="UP001634394">
    <property type="component" value="Unassembled WGS sequence"/>
</dbReference>
<evidence type="ECO:0000256" key="1">
    <source>
        <dbReference type="SAM" id="MobiDB-lite"/>
    </source>
</evidence>
<evidence type="ECO:0000313" key="2">
    <source>
        <dbReference type="EMBL" id="KAL3878521.1"/>
    </source>
</evidence>
<sequence length="566" mass="63292">MTELQDDYEMAEPNNQSNGLLDQSINETYVKHSELEPDENRKSPRNDSETENQSGPDEDIQSARNNSETGNQSLAKDNADREEVNEKTLSKTRNNVKSDGAVKADEDDLGIYEDTADVDSFLSDSEVGDASESDGVPDSTNVIEVEEERKKEEEEKEEDIEKQEVSDEAQEMRQVLEPSGNVAIRPGTETLDDQSSVPTFSAPKPPRVQISDARKISGLRAINTPASFITEYSASTRNASRLATETKEAMFHQAMTLLTARCTSIGQGLDSPLKESSFGVQVPQYFYINQNRPIPMEPLKAWQGYHGNVYFEPIKINPVSKTDDAKSLPDTRIGSLSGASERQRRAQMIAGRRRGISSEKMERPATDNHSVSSQMTKMSVSSRPSTRQMVLLDKSTILSKFDDNIHEDLVWLEGQESTGSLCIRPKLERNGKKMKQQTSFNKEKICRGSVAHKLLVESKGRRHPVLAVSGGKFMPPASLSPLLRAQTQYSYSNHRLTTNSPDLYHFDTKLPHLEHIRASLKHMDSAVGQAHQKSRSYKRPITMTDELKPFIKYSPDVVAKFGQHAN</sequence>
<name>A0ABD3WYF7_SINWO</name>
<feature type="compositionally biased region" description="Acidic residues" evidence="1">
    <location>
        <begin position="105"/>
        <end position="117"/>
    </location>
</feature>
<comment type="caution">
    <text evidence="2">The sequence shown here is derived from an EMBL/GenBank/DDBJ whole genome shotgun (WGS) entry which is preliminary data.</text>
</comment>
<organism evidence="2 3">
    <name type="scientific">Sinanodonta woodiana</name>
    <name type="common">Chinese pond mussel</name>
    <name type="synonym">Anodonta woodiana</name>
    <dbReference type="NCBI Taxonomy" id="1069815"/>
    <lineage>
        <taxon>Eukaryota</taxon>
        <taxon>Metazoa</taxon>
        <taxon>Spiralia</taxon>
        <taxon>Lophotrochozoa</taxon>
        <taxon>Mollusca</taxon>
        <taxon>Bivalvia</taxon>
        <taxon>Autobranchia</taxon>
        <taxon>Heteroconchia</taxon>
        <taxon>Palaeoheterodonta</taxon>
        <taxon>Unionida</taxon>
        <taxon>Unionoidea</taxon>
        <taxon>Unionidae</taxon>
        <taxon>Unioninae</taxon>
        <taxon>Sinanodonta</taxon>
    </lineage>
</organism>
<feature type="compositionally biased region" description="Polar residues" evidence="1">
    <location>
        <begin position="13"/>
        <end position="27"/>
    </location>
</feature>
<feature type="compositionally biased region" description="Basic and acidic residues" evidence="1">
    <location>
        <begin position="356"/>
        <end position="366"/>
    </location>
</feature>
<feature type="compositionally biased region" description="Polar residues" evidence="1">
    <location>
        <begin position="367"/>
        <end position="386"/>
    </location>
</feature>